<reference evidence="2" key="1">
    <citation type="journal article" date="2019" name="Int. J. Syst. Evol. Microbiol.">
        <title>The Global Catalogue of Microorganisms (GCM) 10K type strain sequencing project: providing services to taxonomists for standard genome sequencing and annotation.</title>
        <authorList>
            <consortium name="The Broad Institute Genomics Platform"/>
            <consortium name="The Broad Institute Genome Sequencing Center for Infectious Disease"/>
            <person name="Wu L."/>
            <person name="Ma J."/>
        </authorList>
    </citation>
    <scope>NUCLEOTIDE SEQUENCE [LARGE SCALE GENOMIC DNA]</scope>
    <source>
        <strain evidence="2">CGMCC 1.15043</strain>
    </source>
</reference>
<name>A0ABQ1ESC4_9BACL</name>
<dbReference type="Proteomes" id="UP000615455">
    <property type="component" value="Unassembled WGS sequence"/>
</dbReference>
<proteinExistence type="predicted"/>
<keyword evidence="2" id="KW-1185">Reference proteome</keyword>
<evidence type="ECO:0000313" key="1">
    <source>
        <dbReference type="EMBL" id="GFZ85109.1"/>
    </source>
</evidence>
<sequence>MAITVDNKMCFRVRDLCNIFYYHFSIHLFDKEFIIQYRNYYPLNNSGRVIGFGNEKGSIRGELAINYF</sequence>
<organism evidence="1 2">
    <name type="scientific">Paenibacillus marchantiophytorum</name>
    <dbReference type="NCBI Taxonomy" id="1619310"/>
    <lineage>
        <taxon>Bacteria</taxon>
        <taxon>Bacillati</taxon>
        <taxon>Bacillota</taxon>
        <taxon>Bacilli</taxon>
        <taxon>Bacillales</taxon>
        <taxon>Paenibacillaceae</taxon>
        <taxon>Paenibacillus</taxon>
    </lineage>
</organism>
<dbReference type="EMBL" id="BMHE01000016">
    <property type="protein sequence ID" value="GFZ85109.1"/>
    <property type="molecule type" value="Genomic_DNA"/>
</dbReference>
<protein>
    <submittedName>
        <fullName evidence="1">Uncharacterized protein</fullName>
    </submittedName>
</protein>
<comment type="caution">
    <text evidence="1">The sequence shown here is derived from an EMBL/GenBank/DDBJ whole genome shotgun (WGS) entry which is preliminary data.</text>
</comment>
<accession>A0ABQ1ESC4</accession>
<gene>
    <name evidence="1" type="ORF">GCM10008018_33960</name>
</gene>
<evidence type="ECO:0000313" key="2">
    <source>
        <dbReference type="Proteomes" id="UP000615455"/>
    </source>
</evidence>